<evidence type="ECO:0000313" key="4">
    <source>
        <dbReference type="WBParaSite" id="ASIM_0000988201-mRNA-1"/>
    </source>
</evidence>
<evidence type="ECO:0000313" key="2">
    <source>
        <dbReference type="EMBL" id="VDK40718.1"/>
    </source>
</evidence>
<keyword evidence="1" id="KW-0472">Membrane</keyword>
<accession>A0A0M3JQD1</accession>
<dbReference type="Proteomes" id="UP000267096">
    <property type="component" value="Unassembled WGS sequence"/>
</dbReference>
<protein>
    <submittedName>
        <fullName evidence="4">Septum formation initiator</fullName>
    </submittedName>
</protein>
<gene>
    <name evidence="2" type="ORF">ASIM_LOCUS9608</name>
</gene>
<evidence type="ECO:0000313" key="3">
    <source>
        <dbReference type="Proteomes" id="UP000267096"/>
    </source>
</evidence>
<organism evidence="4">
    <name type="scientific">Anisakis simplex</name>
    <name type="common">Herring worm</name>
    <dbReference type="NCBI Taxonomy" id="6269"/>
    <lineage>
        <taxon>Eukaryota</taxon>
        <taxon>Metazoa</taxon>
        <taxon>Ecdysozoa</taxon>
        <taxon>Nematoda</taxon>
        <taxon>Chromadorea</taxon>
        <taxon>Rhabditida</taxon>
        <taxon>Spirurina</taxon>
        <taxon>Ascaridomorpha</taxon>
        <taxon>Ascaridoidea</taxon>
        <taxon>Anisakidae</taxon>
        <taxon>Anisakis</taxon>
        <taxon>Anisakis simplex complex</taxon>
    </lineage>
</organism>
<dbReference type="EMBL" id="UYRR01029993">
    <property type="protein sequence ID" value="VDK40718.1"/>
    <property type="molecule type" value="Genomic_DNA"/>
</dbReference>
<feature type="transmembrane region" description="Helical" evidence="1">
    <location>
        <begin position="6"/>
        <end position="24"/>
    </location>
</feature>
<name>A0A0M3JQD1_ANISI</name>
<proteinExistence type="predicted"/>
<keyword evidence="3" id="KW-1185">Reference proteome</keyword>
<evidence type="ECO:0000256" key="1">
    <source>
        <dbReference type="SAM" id="Phobius"/>
    </source>
</evidence>
<keyword evidence="1" id="KW-1133">Transmembrane helix</keyword>
<keyword evidence="1" id="KW-0812">Transmembrane</keyword>
<reference evidence="4" key="1">
    <citation type="submission" date="2017-02" db="UniProtKB">
        <authorList>
            <consortium name="WormBaseParasite"/>
        </authorList>
    </citation>
    <scope>IDENTIFICATION</scope>
</reference>
<dbReference type="AlphaFoldDB" id="A0A0M3JQD1"/>
<dbReference type="OrthoDB" id="5847131at2759"/>
<reference evidence="2 3" key="2">
    <citation type="submission" date="2018-11" db="EMBL/GenBank/DDBJ databases">
        <authorList>
            <consortium name="Pathogen Informatics"/>
        </authorList>
    </citation>
    <scope>NUCLEOTIDE SEQUENCE [LARGE SCALE GENOMIC DNA]</scope>
</reference>
<sequence>MFRNLPLFGFLAGLVIFFYVFYVYQAQNAELKLMKEQYALEEQYASKLKNDNV</sequence>
<dbReference type="WBParaSite" id="ASIM_0000988201-mRNA-1">
    <property type="protein sequence ID" value="ASIM_0000988201-mRNA-1"/>
    <property type="gene ID" value="ASIM_0000988201"/>
</dbReference>